<dbReference type="PIRSF" id="PIRSF001434">
    <property type="entry name" value="CGS"/>
    <property type="match status" value="1"/>
</dbReference>
<keyword evidence="3 4" id="KW-0663">Pyridoxal phosphate</keyword>
<dbReference type="InterPro" id="IPR015421">
    <property type="entry name" value="PyrdxlP-dep_Trfase_major"/>
</dbReference>
<keyword evidence="6" id="KW-0808">Transferase</keyword>
<evidence type="ECO:0000256" key="3">
    <source>
        <dbReference type="ARBA" id="ARBA00022898"/>
    </source>
</evidence>
<dbReference type="GO" id="GO:0019343">
    <property type="term" value="P:cysteine biosynthetic process via cystathionine"/>
    <property type="evidence" value="ECO:0007669"/>
    <property type="project" value="TreeGrafter"/>
</dbReference>
<dbReference type="EC" id="2.5.1.48" evidence="6"/>
<evidence type="ECO:0000256" key="4">
    <source>
        <dbReference type="PIRSR" id="PIRSR001434-2"/>
    </source>
</evidence>
<dbReference type="PROSITE" id="PS00868">
    <property type="entry name" value="CYS_MET_METAB_PP"/>
    <property type="match status" value="1"/>
</dbReference>
<reference evidence="6 7" key="1">
    <citation type="submission" date="2014-10" db="EMBL/GenBank/DDBJ databases">
        <title>Draft genome of phytase producing Bacillus ginsengihumi strain M2.11.</title>
        <authorList>
            <person name="Toymentseva A."/>
            <person name="Boulygina E.A."/>
            <person name="Kazakov S.V."/>
            <person name="Kayumov I."/>
            <person name="Suleimanova A.D."/>
            <person name="Mardanova A.M."/>
            <person name="Maria S.N."/>
            <person name="Sergey M.Y."/>
            <person name="Sharipova M.R."/>
        </authorList>
    </citation>
    <scope>NUCLEOTIDE SEQUENCE [LARGE SCALE GENOMIC DNA]</scope>
    <source>
        <strain evidence="6 7">M2.11</strain>
    </source>
</reference>
<protein>
    <submittedName>
        <fullName evidence="6">Cystathionine gamma-synthase</fullName>
        <ecNumber evidence="6">2.5.1.48</ecNumber>
    </submittedName>
</protein>
<dbReference type="GO" id="GO:0004123">
    <property type="term" value="F:cystathionine gamma-lyase activity"/>
    <property type="evidence" value="ECO:0007669"/>
    <property type="project" value="TreeGrafter"/>
</dbReference>
<feature type="modified residue" description="N6-(pyridoxal phosphate)lysine" evidence="4">
    <location>
        <position position="187"/>
    </location>
</feature>
<evidence type="ECO:0000256" key="5">
    <source>
        <dbReference type="RuleBase" id="RU362118"/>
    </source>
</evidence>
<dbReference type="PANTHER" id="PTHR11808:SF15">
    <property type="entry name" value="CYSTATHIONINE GAMMA-LYASE"/>
    <property type="match status" value="1"/>
</dbReference>
<dbReference type="PANTHER" id="PTHR11808">
    <property type="entry name" value="TRANS-SULFURATION ENZYME FAMILY MEMBER"/>
    <property type="match status" value="1"/>
</dbReference>
<dbReference type="FunFam" id="3.40.640.10:FF:000009">
    <property type="entry name" value="Cystathionine gamma-synthase homolog"/>
    <property type="match status" value="1"/>
</dbReference>
<dbReference type="InterPro" id="IPR054542">
    <property type="entry name" value="Cys_met_metab_PP"/>
</dbReference>
<dbReference type="Gene3D" id="3.90.1150.10">
    <property type="entry name" value="Aspartate Aminotransferase, domain 1"/>
    <property type="match status" value="1"/>
</dbReference>
<dbReference type="GO" id="GO:0003962">
    <property type="term" value="F:cystathionine gamma-synthase activity"/>
    <property type="evidence" value="ECO:0007669"/>
    <property type="project" value="UniProtKB-EC"/>
</dbReference>
<dbReference type="Proteomes" id="UP000030588">
    <property type="component" value="Unassembled WGS sequence"/>
</dbReference>
<dbReference type="Pfam" id="PF01053">
    <property type="entry name" value="Cys_Met_Meta_PP"/>
    <property type="match status" value="1"/>
</dbReference>
<proteinExistence type="inferred from homology"/>
<dbReference type="InterPro" id="IPR015422">
    <property type="entry name" value="PyrdxlP-dep_Trfase_small"/>
</dbReference>
<gene>
    <name evidence="6" type="ORF">NG54_08105</name>
</gene>
<dbReference type="STRING" id="363870.NG54_08105"/>
<dbReference type="GO" id="GO:0030170">
    <property type="term" value="F:pyridoxal phosphate binding"/>
    <property type="evidence" value="ECO:0007669"/>
    <property type="project" value="InterPro"/>
</dbReference>
<dbReference type="InterPro" id="IPR015424">
    <property type="entry name" value="PyrdxlP-dep_Trfase"/>
</dbReference>
<dbReference type="GO" id="GO:0005737">
    <property type="term" value="C:cytoplasm"/>
    <property type="evidence" value="ECO:0007669"/>
    <property type="project" value="TreeGrafter"/>
</dbReference>
<name>A0A0A6VBI1_9BACI</name>
<comment type="similarity">
    <text evidence="2 5">Belongs to the trans-sulfuration enzymes family.</text>
</comment>
<sequence length="369" mass="40336">MHGGISRDPYTGAVSTPIYQVSTYKQDGVGNFKYEYSRTGNPTREALEKLIADIEEGTHGFAFSSGMAAITAAIQLFSAGDHVIATDDVYGGTFRVMTKVLNRFNIEVSFVDTSNVNAVKEAIKPNTKAIYVETPTNPLLKITDLRAISNVAKENGLKLIVDNTFSTPYWQNPLTLGADIVLHSATKYLGGHSDVVAGLIAVKDETLAEDIHFIQNSTGGILGPQDSWILMRGIKTLGVRMEEIEENTKNIVAFLQKHPQVEKIYYPGLETHPGHELHRSQSEGFGGMVSFTVATQEKALDVLKKTKYFTLAESLGAVESLISIPSLMTHASIPRERRLELGIEDGLIRISVGIEDIEDLLEDLGAALK</sequence>
<organism evidence="6 7">
    <name type="scientific">Heyndrickxia ginsengihumi</name>
    <dbReference type="NCBI Taxonomy" id="363870"/>
    <lineage>
        <taxon>Bacteria</taxon>
        <taxon>Bacillati</taxon>
        <taxon>Bacillota</taxon>
        <taxon>Bacilli</taxon>
        <taxon>Bacillales</taxon>
        <taxon>Bacillaceae</taxon>
        <taxon>Heyndrickxia</taxon>
    </lineage>
</organism>
<dbReference type="CDD" id="cd00614">
    <property type="entry name" value="CGS_like"/>
    <property type="match status" value="1"/>
</dbReference>
<dbReference type="EMBL" id="JRUN01000019">
    <property type="protein sequence ID" value="KHD85610.1"/>
    <property type="molecule type" value="Genomic_DNA"/>
</dbReference>
<dbReference type="GO" id="GO:0019346">
    <property type="term" value="P:transsulfuration"/>
    <property type="evidence" value="ECO:0007669"/>
    <property type="project" value="InterPro"/>
</dbReference>
<evidence type="ECO:0000256" key="2">
    <source>
        <dbReference type="ARBA" id="ARBA00009077"/>
    </source>
</evidence>
<evidence type="ECO:0000313" key="7">
    <source>
        <dbReference type="Proteomes" id="UP000030588"/>
    </source>
</evidence>
<dbReference type="AlphaFoldDB" id="A0A0A6VBI1"/>
<dbReference type="InterPro" id="IPR000277">
    <property type="entry name" value="Cys/Met-Metab_PyrdxlP-dep_enz"/>
</dbReference>
<evidence type="ECO:0000256" key="1">
    <source>
        <dbReference type="ARBA" id="ARBA00001933"/>
    </source>
</evidence>
<dbReference type="NCBIfam" id="NF005810">
    <property type="entry name" value="PRK07671.1"/>
    <property type="match status" value="1"/>
</dbReference>
<dbReference type="SUPFAM" id="SSF53383">
    <property type="entry name" value="PLP-dependent transferases"/>
    <property type="match status" value="1"/>
</dbReference>
<dbReference type="OrthoDB" id="9803887at2"/>
<dbReference type="RefSeq" id="WP_035354297.1">
    <property type="nucleotide sequence ID" value="NZ_JRUN01000019.1"/>
</dbReference>
<evidence type="ECO:0000313" key="6">
    <source>
        <dbReference type="EMBL" id="KHD85610.1"/>
    </source>
</evidence>
<comment type="caution">
    <text evidence="6">The sequence shown here is derived from an EMBL/GenBank/DDBJ whole genome shotgun (WGS) entry which is preliminary data.</text>
</comment>
<dbReference type="Gene3D" id="3.40.640.10">
    <property type="entry name" value="Type I PLP-dependent aspartate aminotransferase-like (Major domain)"/>
    <property type="match status" value="1"/>
</dbReference>
<dbReference type="FunFam" id="3.90.1150.10:FF:000008">
    <property type="entry name" value="Cystathionine gamma-synthase"/>
    <property type="match status" value="1"/>
</dbReference>
<accession>A0A0A6VBI1</accession>
<comment type="cofactor">
    <cofactor evidence="1 5">
        <name>pyridoxal 5'-phosphate</name>
        <dbReference type="ChEBI" id="CHEBI:597326"/>
    </cofactor>
</comment>